<name>A0A1H5UYX3_9PROT</name>
<dbReference type="InterPro" id="IPR006311">
    <property type="entry name" value="TAT_signal"/>
</dbReference>
<sequence length="316" mass="33897">MDETRRSLIKGMLTGGTLLAFGIPTVTQAVSISQTLSGGTHNCRLLLGNTPIDEAFAKGAEAACAGYSSFSQEGALSTFQLADELLTDPLRIADLLTQSPNMRWVAIMDYANAAIFTELVRNSEQRLLALGSHMSASSDSTSLPLRHMWTTASPAYSAGGLLASLLAQNRHDFSIVENFLDQARADSAMKDSSLAGFSSYWLAEQPATHLHCAGVSPLKANQLIGWKASENWRSVSSGGDESSINQDQTAPGATLEHLRFDNWIEATGYAIIATALGMGTHQEPCSSRAFVHQSGQRHPDHQGLSGNHFVSFVIDV</sequence>
<proteinExistence type="predicted"/>
<dbReference type="AlphaFoldDB" id="A0A1H5UYX3"/>
<reference evidence="1 2" key="1">
    <citation type="submission" date="2016-10" db="EMBL/GenBank/DDBJ databases">
        <authorList>
            <person name="de Groot N.N."/>
        </authorList>
    </citation>
    <scope>NUCLEOTIDE SEQUENCE [LARGE SCALE GENOMIC DNA]</scope>
    <source>
        <strain evidence="1 2">Nm13</strain>
    </source>
</reference>
<dbReference type="PROSITE" id="PS51318">
    <property type="entry name" value="TAT"/>
    <property type="match status" value="1"/>
</dbReference>
<protein>
    <submittedName>
        <fullName evidence="1">Uncharacterized protein</fullName>
    </submittedName>
</protein>
<dbReference type="OrthoDB" id="8566278at2"/>
<gene>
    <name evidence="1" type="ORF">SAMN05216334_11024</name>
</gene>
<accession>A0A1H5UYX3</accession>
<evidence type="ECO:0000313" key="2">
    <source>
        <dbReference type="Proteomes" id="UP000236753"/>
    </source>
</evidence>
<organism evidence="1 2">
    <name type="scientific">Nitrosomonas ureae</name>
    <dbReference type="NCBI Taxonomy" id="44577"/>
    <lineage>
        <taxon>Bacteria</taxon>
        <taxon>Pseudomonadati</taxon>
        <taxon>Pseudomonadota</taxon>
        <taxon>Betaproteobacteria</taxon>
        <taxon>Nitrosomonadales</taxon>
        <taxon>Nitrosomonadaceae</taxon>
        <taxon>Nitrosomonas</taxon>
    </lineage>
</organism>
<evidence type="ECO:0000313" key="1">
    <source>
        <dbReference type="EMBL" id="SEF80160.1"/>
    </source>
</evidence>
<dbReference type="RefSeq" id="WP_103966374.1">
    <property type="nucleotide sequence ID" value="NZ_FNUX01000010.1"/>
</dbReference>
<dbReference type="EMBL" id="FNUX01000010">
    <property type="protein sequence ID" value="SEF80160.1"/>
    <property type="molecule type" value="Genomic_DNA"/>
</dbReference>
<dbReference type="Proteomes" id="UP000236753">
    <property type="component" value="Unassembled WGS sequence"/>
</dbReference>